<dbReference type="Gene3D" id="2.30.42.10">
    <property type="match status" value="1"/>
</dbReference>
<evidence type="ECO:0000313" key="2">
    <source>
        <dbReference type="Proteomes" id="UP000316079"/>
    </source>
</evidence>
<dbReference type="GO" id="GO:0005912">
    <property type="term" value="C:adherens junction"/>
    <property type="evidence" value="ECO:0007669"/>
    <property type="project" value="TreeGrafter"/>
</dbReference>
<dbReference type="EMBL" id="SRMA01025411">
    <property type="protein sequence ID" value="TRY94986.1"/>
    <property type="molecule type" value="Genomic_DNA"/>
</dbReference>
<dbReference type="OrthoDB" id="10063560at2759"/>
<dbReference type="GO" id="GO:0043296">
    <property type="term" value="C:apical junction complex"/>
    <property type="evidence" value="ECO:0007669"/>
    <property type="project" value="TreeGrafter"/>
</dbReference>
<proteinExistence type="predicted"/>
<organism evidence="1 2">
    <name type="scientific">Danionella cerebrum</name>
    <dbReference type="NCBI Taxonomy" id="2873325"/>
    <lineage>
        <taxon>Eukaryota</taxon>
        <taxon>Metazoa</taxon>
        <taxon>Chordata</taxon>
        <taxon>Craniata</taxon>
        <taxon>Vertebrata</taxon>
        <taxon>Euteleostomi</taxon>
        <taxon>Actinopterygii</taxon>
        <taxon>Neopterygii</taxon>
        <taxon>Teleostei</taxon>
        <taxon>Ostariophysi</taxon>
        <taxon>Cypriniformes</taxon>
        <taxon>Danionidae</taxon>
        <taxon>Danioninae</taxon>
        <taxon>Danionella</taxon>
    </lineage>
</organism>
<dbReference type="GO" id="GO:0016324">
    <property type="term" value="C:apical plasma membrane"/>
    <property type="evidence" value="ECO:0007669"/>
    <property type="project" value="TreeGrafter"/>
</dbReference>
<dbReference type="PANTHER" id="PTHR15012:SF33">
    <property type="entry name" value="PROTEIN SHROOM3"/>
    <property type="match status" value="1"/>
</dbReference>
<accession>A0A553QYU0</accession>
<sequence>MDSPSQASCVVEDGGKVSLLQHPLQAGDEVVEINEVELSGWRQEAISLVKGSYKTLRLTVRSDSTVKLGLEKEDVDLHTSPEVNRQRERKHKGELNTVHRHTFSKSSFKEKSNLASATVAVWPMTSSTSHLGRVTQERTWDCVSKEVLAHVEVMVCSNAAAFR</sequence>
<name>A0A553QYU0_9TELE</name>
<dbReference type="AlphaFoldDB" id="A0A553QYU0"/>
<comment type="caution">
    <text evidence="1">The sequence shown here is derived from an EMBL/GenBank/DDBJ whole genome shotgun (WGS) entry which is preliminary data.</text>
</comment>
<dbReference type="GO" id="GO:0051015">
    <property type="term" value="F:actin filament binding"/>
    <property type="evidence" value="ECO:0007669"/>
    <property type="project" value="InterPro"/>
</dbReference>
<dbReference type="Proteomes" id="UP000316079">
    <property type="component" value="Unassembled WGS sequence"/>
</dbReference>
<dbReference type="STRING" id="623744.A0A553QYU0"/>
<dbReference type="InterPro" id="IPR027685">
    <property type="entry name" value="Shroom_fam"/>
</dbReference>
<dbReference type="GO" id="GO:0030864">
    <property type="term" value="C:cortical actin cytoskeleton"/>
    <property type="evidence" value="ECO:0007669"/>
    <property type="project" value="TreeGrafter"/>
</dbReference>
<keyword evidence="2" id="KW-1185">Reference proteome</keyword>
<dbReference type="GO" id="GO:0007015">
    <property type="term" value="P:actin filament organization"/>
    <property type="evidence" value="ECO:0007669"/>
    <property type="project" value="TreeGrafter"/>
</dbReference>
<reference evidence="1 2" key="1">
    <citation type="journal article" date="2019" name="Sci. Data">
        <title>Hybrid genome assembly and annotation of Danionella translucida.</title>
        <authorList>
            <person name="Kadobianskyi M."/>
            <person name="Schulze L."/>
            <person name="Schuelke M."/>
            <person name="Judkewitz B."/>
        </authorList>
    </citation>
    <scope>NUCLEOTIDE SEQUENCE [LARGE SCALE GENOMIC DNA]</scope>
    <source>
        <strain evidence="1 2">Bolton</strain>
    </source>
</reference>
<dbReference type="InterPro" id="IPR036034">
    <property type="entry name" value="PDZ_sf"/>
</dbReference>
<evidence type="ECO:0008006" key="3">
    <source>
        <dbReference type="Google" id="ProtNLM"/>
    </source>
</evidence>
<dbReference type="SUPFAM" id="SSF50156">
    <property type="entry name" value="PDZ domain-like"/>
    <property type="match status" value="1"/>
</dbReference>
<protein>
    <recommendedName>
        <fullName evidence="3">PDZ domain-containing protein</fullName>
    </recommendedName>
</protein>
<gene>
    <name evidence="1" type="ORF">DNTS_004659</name>
</gene>
<evidence type="ECO:0000313" key="1">
    <source>
        <dbReference type="EMBL" id="TRY94986.1"/>
    </source>
</evidence>
<dbReference type="PANTHER" id="PTHR15012">
    <property type="entry name" value="APICAL PROTEIN/SHROOM-RELATED"/>
    <property type="match status" value="1"/>
</dbReference>